<organism evidence="1">
    <name type="scientific">viral metagenome</name>
    <dbReference type="NCBI Taxonomy" id="1070528"/>
    <lineage>
        <taxon>unclassified sequences</taxon>
        <taxon>metagenomes</taxon>
        <taxon>organismal metagenomes</taxon>
    </lineage>
</organism>
<evidence type="ECO:0000313" key="1">
    <source>
        <dbReference type="EMBL" id="QJA90102.1"/>
    </source>
</evidence>
<sequence length="204" mass="23662">MAYEKCAICGGLFKIPKWRVGKAKYCSIKCQHQMLKNTGGVWKGKKRSKKTIKRMKLAKNNGQFKKGHIPWSAGKKIGVPVNAFGKGHIPWNKGKTGVFSEETLQKIRDARARQTFPHGKDHWHWKDVPAYSAVHKWLVKEYGNPQFCEFCGIEGEYKERKDGSKFWTIEWSNKTGQYIKDRKHYFGLCAKCHINYDKGHTKQK</sequence>
<name>A0A6M3L8H8_9ZZZZ</name>
<proteinExistence type="predicted"/>
<dbReference type="AlphaFoldDB" id="A0A6M3L8H8"/>
<protein>
    <submittedName>
        <fullName evidence="1">Uncharacterized protein</fullName>
    </submittedName>
</protein>
<accession>A0A6M3L8H8</accession>
<gene>
    <name evidence="1" type="ORF">MM415B02451_0016</name>
</gene>
<reference evidence="1" key="1">
    <citation type="submission" date="2020-03" db="EMBL/GenBank/DDBJ databases">
        <title>The deep terrestrial virosphere.</title>
        <authorList>
            <person name="Holmfeldt K."/>
            <person name="Nilsson E."/>
            <person name="Simone D."/>
            <person name="Lopez-Fernandez M."/>
            <person name="Wu X."/>
            <person name="de Brujin I."/>
            <person name="Lundin D."/>
            <person name="Andersson A."/>
            <person name="Bertilsson S."/>
            <person name="Dopson M."/>
        </authorList>
    </citation>
    <scope>NUCLEOTIDE SEQUENCE</scope>
    <source>
        <strain evidence="1">MM415B02451</strain>
    </source>
</reference>
<dbReference type="EMBL" id="MT142890">
    <property type="protein sequence ID" value="QJA90102.1"/>
    <property type="molecule type" value="Genomic_DNA"/>
</dbReference>